<feature type="region of interest" description="Disordered" evidence="1">
    <location>
        <begin position="46"/>
        <end position="131"/>
    </location>
</feature>
<dbReference type="PANTHER" id="PTHR19332:SF10">
    <property type="entry name" value="PEROXIN-13"/>
    <property type="match status" value="1"/>
</dbReference>
<feature type="compositionally biased region" description="Pro residues" evidence="1">
    <location>
        <begin position="311"/>
        <end position="321"/>
    </location>
</feature>
<evidence type="ECO:0000313" key="2">
    <source>
        <dbReference type="EMBL" id="EXB55179.1"/>
    </source>
</evidence>
<organism evidence="2 3">
    <name type="scientific">Morus notabilis</name>
    <dbReference type="NCBI Taxonomy" id="981085"/>
    <lineage>
        <taxon>Eukaryota</taxon>
        <taxon>Viridiplantae</taxon>
        <taxon>Streptophyta</taxon>
        <taxon>Embryophyta</taxon>
        <taxon>Tracheophyta</taxon>
        <taxon>Spermatophyta</taxon>
        <taxon>Magnoliopsida</taxon>
        <taxon>eudicotyledons</taxon>
        <taxon>Gunneridae</taxon>
        <taxon>Pentapetalae</taxon>
        <taxon>rosids</taxon>
        <taxon>fabids</taxon>
        <taxon>Rosales</taxon>
        <taxon>Moraceae</taxon>
        <taxon>Moreae</taxon>
        <taxon>Morus</taxon>
    </lineage>
</organism>
<dbReference type="EMBL" id="KE344222">
    <property type="protein sequence ID" value="EXB55179.1"/>
    <property type="molecule type" value="Genomic_DNA"/>
</dbReference>
<dbReference type="GO" id="GO:1990429">
    <property type="term" value="C:peroxisomal importomer complex"/>
    <property type="evidence" value="ECO:0007669"/>
    <property type="project" value="TreeGrafter"/>
</dbReference>
<dbReference type="GO" id="GO:0005778">
    <property type="term" value="C:peroxisomal membrane"/>
    <property type="evidence" value="ECO:0007669"/>
    <property type="project" value="TreeGrafter"/>
</dbReference>
<accession>W9R5U3</accession>
<dbReference type="KEGG" id="mnt:21401084"/>
<keyword evidence="3" id="KW-1185">Reference proteome</keyword>
<feature type="region of interest" description="Disordered" evidence="1">
    <location>
        <begin position="307"/>
        <end position="350"/>
    </location>
</feature>
<dbReference type="STRING" id="981085.W9R5U3"/>
<dbReference type="PANTHER" id="PTHR19332">
    <property type="entry name" value="PEROXISOMAL MEMBRANE PROTEIN PEX13"/>
    <property type="match status" value="1"/>
</dbReference>
<name>W9R5U3_9ROSA</name>
<dbReference type="eggNOG" id="ENOG502QSVT">
    <property type="taxonomic scope" value="Eukaryota"/>
</dbReference>
<evidence type="ECO:0000313" key="3">
    <source>
        <dbReference type="Proteomes" id="UP000030645"/>
    </source>
</evidence>
<dbReference type="GO" id="GO:0016560">
    <property type="term" value="P:protein import into peroxisome matrix, docking"/>
    <property type="evidence" value="ECO:0007669"/>
    <property type="project" value="InterPro"/>
</dbReference>
<feature type="compositionally biased region" description="Polar residues" evidence="1">
    <location>
        <begin position="104"/>
        <end position="117"/>
    </location>
</feature>
<reference evidence="3" key="1">
    <citation type="submission" date="2013-01" db="EMBL/GenBank/DDBJ databases">
        <title>Draft Genome Sequence of a Mulberry Tree, Morus notabilis C.K. Schneid.</title>
        <authorList>
            <person name="He N."/>
            <person name="Zhao S."/>
        </authorList>
    </citation>
    <scope>NUCLEOTIDE SEQUENCE</scope>
</reference>
<evidence type="ECO:0000256" key="1">
    <source>
        <dbReference type="SAM" id="MobiDB-lite"/>
    </source>
</evidence>
<dbReference type="OrthoDB" id="514567at2759"/>
<sequence>MRVDVYHQLHQDSIQKNDKNLCVFCVLGRSRRRRRKRRERAFSCRFAEDSSMDSQPQPSGNTPPPKPWERAGGSTGPAPFKPPSGGSTTDVVEASGTAKPGEIVSTSDRNTAVNRNALSRPVPTRPWEQNYGTANSYGGYNSTMNYGSGYGSGTYGSGTYGSGTYGSYGGVGGGLYGGGLYGSNMYRGGYGGLQGSSGLYGGGMYNSGFGGPMGGYGMGMGGPYGDQDPNNPYGAPPSPPGFWISVLRVMQGVVNFFGRISILIDQNTQAFHLFMTALLQLFERSGLLYGELARFVLRILGVRTKPKKVRPPGPDGLPLPGPNNQNYIEGPKAAAPTGSWDNVWGNGAPN</sequence>
<protein>
    <submittedName>
        <fullName evidence="2">Uncharacterized protein</fullName>
    </submittedName>
</protein>
<gene>
    <name evidence="2" type="ORF">L484_018106</name>
</gene>
<dbReference type="Proteomes" id="UP000030645">
    <property type="component" value="Unassembled WGS sequence"/>
</dbReference>
<dbReference type="AlphaFoldDB" id="W9R5U3"/>
<proteinExistence type="predicted"/>
<dbReference type="InterPro" id="IPR035463">
    <property type="entry name" value="Pex13"/>
</dbReference>